<comment type="caution">
    <text evidence="1">The sequence shown here is derived from an EMBL/GenBank/DDBJ whole genome shotgun (WGS) entry which is preliminary data.</text>
</comment>
<evidence type="ECO:0000313" key="1">
    <source>
        <dbReference type="EMBL" id="CAH2330100.1"/>
    </source>
</evidence>
<feature type="non-terminal residue" evidence="1">
    <location>
        <position position="117"/>
    </location>
</feature>
<dbReference type="EMBL" id="CAKOES020000242">
    <property type="protein sequence ID" value="CAH2330100.1"/>
    <property type="molecule type" value="Genomic_DNA"/>
</dbReference>
<evidence type="ECO:0000313" key="2">
    <source>
        <dbReference type="Proteomes" id="UP001295444"/>
    </source>
</evidence>
<organism evidence="1 2">
    <name type="scientific">Pelobates cultripes</name>
    <name type="common">Western spadefoot toad</name>
    <dbReference type="NCBI Taxonomy" id="61616"/>
    <lineage>
        <taxon>Eukaryota</taxon>
        <taxon>Metazoa</taxon>
        <taxon>Chordata</taxon>
        <taxon>Craniata</taxon>
        <taxon>Vertebrata</taxon>
        <taxon>Euteleostomi</taxon>
        <taxon>Amphibia</taxon>
        <taxon>Batrachia</taxon>
        <taxon>Anura</taxon>
        <taxon>Pelobatoidea</taxon>
        <taxon>Pelobatidae</taxon>
        <taxon>Pelobates</taxon>
    </lineage>
</organism>
<accession>A0AAD1WYZ9</accession>
<sequence length="117" mass="12911">MVDALAPVTQGRKRNQTDMLGLHNQIMTNLEAAFDHLWATLQECTKLLDKASSPGQHKECPVKHLMCESPPKAVPILTFGLPGYDPNAPTTQAEGYKTQATTYLSKRLTKNKTKSTT</sequence>
<dbReference type="AlphaFoldDB" id="A0AAD1WYZ9"/>
<keyword evidence="2" id="KW-1185">Reference proteome</keyword>
<dbReference type="Proteomes" id="UP001295444">
    <property type="component" value="Unassembled WGS sequence"/>
</dbReference>
<name>A0AAD1WYZ9_PELCU</name>
<reference evidence="1" key="1">
    <citation type="submission" date="2022-03" db="EMBL/GenBank/DDBJ databases">
        <authorList>
            <person name="Alioto T."/>
            <person name="Alioto T."/>
            <person name="Gomez Garrido J."/>
        </authorList>
    </citation>
    <scope>NUCLEOTIDE SEQUENCE</scope>
</reference>
<protein>
    <submittedName>
        <fullName evidence="1">Uncharacterized protein</fullName>
    </submittedName>
</protein>
<proteinExistence type="predicted"/>
<gene>
    <name evidence="1" type="ORF">PECUL_23A033593</name>
</gene>